<dbReference type="PANTHER" id="PTHR23028">
    <property type="entry name" value="ACETYLTRANSFERASE"/>
    <property type="match status" value="1"/>
</dbReference>
<dbReference type="EMBL" id="VIRB01000169">
    <property type="protein sequence ID" value="NDO72619.1"/>
    <property type="molecule type" value="Genomic_DNA"/>
</dbReference>
<keyword evidence="1" id="KW-0472">Membrane</keyword>
<evidence type="ECO:0000313" key="4">
    <source>
        <dbReference type="Proteomes" id="UP000474104"/>
    </source>
</evidence>
<keyword evidence="1" id="KW-1133">Transmembrane helix</keyword>
<feature type="transmembrane region" description="Helical" evidence="1">
    <location>
        <begin position="137"/>
        <end position="154"/>
    </location>
</feature>
<reference evidence="3 4" key="1">
    <citation type="submission" date="2019-07" db="EMBL/GenBank/DDBJ databases">
        <title>Draft genome sequences of 15 bacterial species constituting the stable defined intestinal microbiota of the GM15 gnotobiotic mouse model.</title>
        <authorList>
            <person name="Elie C."/>
            <person name="Mathieu A."/>
            <person name="Saliou A."/>
            <person name="Darnaud M."/>
            <person name="Leulier F."/>
            <person name="Tamellini A."/>
        </authorList>
    </citation>
    <scope>NUCLEOTIDE SEQUENCE [LARGE SCALE GENOMIC DNA]</scope>
    <source>
        <strain evidence="4">ASF 502</strain>
    </source>
</reference>
<sequence length="344" mass="40029">MQMEYKKRFAGLDGLRAIFCIGIVIYHVNEPLRWGGVKWLDPVYKYGGYFGNSMFFMLSGLLTAYHYKNKIIQQESTFRTFMEKRIRKIYPLYFLTNLFAVLLLILSGTKPAAKKLIVTFLMVANGWFDGREMPYNFPTWFLCVLILLYILYYAAAKASSRFPKLYFPMCVFLLLWGMLLVTKDWDIPFNYRTCGEGYMNFFLGVLLAEVIMSGPVKKENSAAVNLLIFCVIMFSVFLFGLETIPVNLNWIVSCLCANMIFIAVYGRFIVKALAFPPLQAIGKCSFSIYLWHIPVVRTYVMIEKKFLPFYMDSSWNFILYFLVLIAVSALSYRYFERKSGLCKK</sequence>
<keyword evidence="3" id="KW-0012">Acyltransferase</keyword>
<protein>
    <submittedName>
        <fullName evidence="3">Acyltransferase</fullName>
    </submittedName>
</protein>
<dbReference type="AlphaFoldDB" id="A0A9X5CDB0"/>
<dbReference type="GO" id="GO:0016747">
    <property type="term" value="F:acyltransferase activity, transferring groups other than amino-acyl groups"/>
    <property type="evidence" value="ECO:0007669"/>
    <property type="project" value="InterPro"/>
</dbReference>
<organism evidence="3 4">
    <name type="scientific">Schaedlerella arabinosiphila</name>
    <dbReference type="NCBI Taxonomy" id="2044587"/>
    <lineage>
        <taxon>Bacteria</taxon>
        <taxon>Bacillati</taxon>
        <taxon>Bacillota</taxon>
        <taxon>Clostridia</taxon>
        <taxon>Lachnospirales</taxon>
        <taxon>Lachnospiraceae</taxon>
        <taxon>Schaedlerella</taxon>
    </lineage>
</organism>
<dbReference type="Proteomes" id="UP000474104">
    <property type="component" value="Unassembled WGS sequence"/>
</dbReference>
<feature type="transmembrane region" description="Helical" evidence="1">
    <location>
        <begin position="12"/>
        <end position="29"/>
    </location>
</feature>
<feature type="domain" description="Acyltransferase 3" evidence="2">
    <location>
        <begin position="10"/>
        <end position="332"/>
    </location>
</feature>
<gene>
    <name evidence="3" type="ORF">FMM80_29940</name>
</gene>
<feature type="transmembrane region" description="Helical" evidence="1">
    <location>
        <begin position="88"/>
        <end position="106"/>
    </location>
</feature>
<name>A0A9X5CDB0_9FIRM</name>
<dbReference type="InterPro" id="IPR050879">
    <property type="entry name" value="Acyltransferase_3"/>
</dbReference>
<keyword evidence="3" id="KW-0808">Transferase</keyword>
<evidence type="ECO:0000259" key="2">
    <source>
        <dbReference type="Pfam" id="PF01757"/>
    </source>
</evidence>
<dbReference type="Pfam" id="PF01757">
    <property type="entry name" value="Acyl_transf_3"/>
    <property type="match status" value="1"/>
</dbReference>
<dbReference type="InterPro" id="IPR002656">
    <property type="entry name" value="Acyl_transf_3_dom"/>
</dbReference>
<dbReference type="GO" id="GO:0016020">
    <property type="term" value="C:membrane"/>
    <property type="evidence" value="ECO:0007669"/>
    <property type="project" value="TreeGrafter"/>
</dbReference>
<keyword evidence="1" id="KW-0812">Transmembrane</keyword>
<evidence type="ECO:0000313" key="3">
    <source>
        <dbReference type="EMBL" id="NDO72619.1"/>
    </source>
</evidence>
<dbReference type="PANTHER" id="PTHR23028:SF53">
    <property type="entry name" value="ACYL_TRANSF_3 DOMAIN-CONTAINING PROTEIN"/>
    <property type="match status" value="1"/>
</dbReference>
<evidence type="ECO:0000256" key="1">
    <source>
        <dbReference type="SAM" id="Phobius"/>
    </source>
</evidence>
<feature type="transmembrane region" description="Helical" evidence="1">
    <location>
        <begin position="166"/>
        <end position="185"/>
    </location>
</feature>
<dbReference type="GO" id="GO:0009103">
    <property type="term" value="P:lipopolysaccharide biosynthetic process"/>
    <property type="evidence" value="ECO:0007669"/>
    <property type="project" value="TreeGrafter"/>
</dbReference>
<proteinExistence type="predicted"/>
<feature type="transmembrane region" description="Helical" evidence="1">
    <location>
        <begin position="223"/>
        <end position="241"/>
    </location>
</feature>
<feature type="transmembrane region" description="Helical" evidence="1">
    <location>
        <begin position="314"/>
        <end position="335"/>
    </location>
</feature>
<feature type="transmembrane region" description="Helical" evidence="1">
    <location>
        <begin position="247"/>
        <end position="268"/>
    </location>
</feature>
<feature type="transmembrane region" description="Helical" evidence="1">
    <location>
        <begin position="49"/>
        <end position="67"/>
    </location>
</feature>
<accession>A0A9X5CDB0</accession>
<comment type="caution">
    <text evidence="3">The sequence shown here is derived from an EMBL/GenBank/DDBJ whole genome shotgun (WGS) entry which is preliminary data.</text>
</comment>
<dbReference type="RefSeq" id="WP_083910314.1">
    <property type="nucleotide sequence ID" value="NZ_CASCYM010000048.1"/>
</dbReference>